<evidence type="ECO:0000259" key="1">
    <source>
        <dbReference type="Pfam" id="PF07883"/>
    </source>
</evidence>
<dbReference type="InterPro" id="IPR014710">
    <property type="entry name" value="RmlC-like_jellyroll"/>
</dbReference>
<feature type="domain" description="Cupin type-2" evidence="1">
    <location>
        <begin position="42"/>
        <end position="108"/>
    </location>
</feature>
<reference evidence="2" key="1">
    <citation type="submission" date="2021-02" db="EMBL/GenBank/DDBJ databases">
        <title>Natrosporangium hydrolyticum gen. nov., sp. nov, a haloalkaliphilic actinobacterium from a soda solonchak soil.</title>
        <authorList>
            <person name="Sorokin D.Y."/>
            <person name="Khijniak T.V."/>
            <person name="Zakharycheva A.P."/>
            <person name="Boueva O.V."/>
            <person name="Ariskina E.V."/>
            <person name="Hahnke R.L."/>
            <person name="Bunk B."/>
            <person name="Sproer C."/>
            <person name="Schumann P."/>
            <person name="Evtushenko L.I."/>
            <person name="Kublanov I.V."/>
        </authorList>
    </citation>
    <scope>NUCLEOTIDE SEQUENCE</scope>
    <source>
        <strain evidence="2">DSM 106523</strain>
    </source>
</reference>
<organism evidence="2 3">
    <name type="scientific">Natronosporangium hydrolyticum</name>
    <dbReference type="NCBI Taxonomy" id="2811111"/>
    <lineage>
        <taxon>Bacteria</taxon>
        <taxon>Bacillati</taxon>
        <taxon>Actinomycetota</taxon>
        <taxon>Actinomycetes</taxon>
        <taxon>Micromonosporales</taxon>
        <taxon>Micromonosporaceae</taxon>
        <taxon>Natronosporangium</taxon>
    </lineage>
</organism>
<dbReference type="EMBL" id="CP070499">
    <property type="protein sequence ID" value="QSB16336.1"/>
    <property type="molecule type" value="Genomic_DNA"/>
</dbReference>
<dbReference type="PANTHER" id="PTHR36114:SF1">
    <property type="entry name" value="16.7 KDA PROTEIN IN WHIE LOCUS"/>
    <property type="match status" value="1"/>
</dbReference>
<dbReference type="Gene3D" id="2.60.120.10">
    <property type="entry name" value="Jelly Rolls"/>
    <property type="match status" value="1"/>
</dbReference>
<dbReference type="AlphaFoldDB" id="A0A895YNQ2"/>
<sequence length="134" mass="14582">MTTQTVRIVDISEVPANRRRGGDLRTVLSPGTVGGDSGFMGLAILAPGERVVEHYHPYSDEYLFAVAGEVTVDLDGVAHSLRADQGVMIPRNMRHRVRNTGAVTARIVFHLCPLAPRPELGHVDTETLTEQEPA</sequence>
<dbReference type="CDD" id="cd06991">
    <property type="entry name" value="cupin_TcmJ-like"/>
    <property type="match status" value="1"/>
</dbReference>
<dbReference type="Proteomes" id="UP000662857">
    <property type="component" value="Chromosome"/>
</dbReference>
<evidence type="ECO:0000313" key="2">
    <source>
        <dbReference type="EMBL" id="QSB16336.1"/>
    </source>
</evidence>
<dbReference type="InterPro" id="IPR011051">
    <property type="entry name" value="RmlC_Cupin_sf"/>
</dbReference>
<dbReference type="PANTHER" id="PTHR36114">
    <property type="entry name" value="16.7 KDA PROTEIN IN WHIE LOCUS"/>
    <property type="match status" value="1"/>
</dbReference>
<proteinExistence type="predicted"/>
<name>A0A895YNQ2_9ACTN</name>
<dbReference type="InterPro" id="IPR016672">
    <property type="entry name" value="Polyketide_Synth_CurC_prd"/>
</dbReference>
<gene>
    <name evidence="2" type="ORF">JQS43_08620</name>
</gene>
<dbReference type="RefSeq" id="WP_239678545.1">
    <property type="nucleotide sequence ID" value="NZ_CP070499.1"/>
</dbReference>
<accession>A0A895YNQ2</accession>
<dbReference type="Pfam" id="PF07883">
    <property type="entry name" value="Cupin_2"/>
    <property type="match status" value="1"/>
</dbReference>
<dbReference type="SUPFAM" id="SSF51182">
    <property type="entry name" value="RmlC-like cupins"/>
    <property type="match status" value="1"/>
</dbReference>
<evidence type="ECO:0000313" key="3">
    <source>
        <dbReference type="Proteomes" id="UP000662857"/>
    </source>
</evidence>
<dbReference type="InterPro" id="IPR052044">
    <property type="entry name" value="PKS_Associated_Protein"/>
</dbReference>
<keyword evidence="3" id="KW-1185">Reference proteome</keyword>
<protein>
    <submittedName>
        <fullName evidence="2">Cupin domain-containing protein</fullName>
    </submittedName>
</protein>
<dbReference type="KEGG" id="nhy:JQS43_08620"/>
<dbReference type="PIRSF" id="PIRSF016602">
    <property type="entry name" value="CurC_prd"/>
    <property type="match status" value="1"/>
</dbReference>
<dbReference type="InterPro" id="IPR013096">
    <property type="entry name" value="Cupin_2"/>
</dbReference>